<feature type="non-terminal residue" evidence="2">
    <location>
        <position position="1"/>
    </location>
</feature>
<reference evidence="2" key="1">
    <citation type="submission" date="2021-06" db="EMBL/GenBank/DDBJ databases">
        <authorList>
            <person name="Hodson N. C."/>
            <person name="Mongue J. A."/>
            <person name="Jaron S. K."/>
        </authorList>
    </citation>
    <scope>NUCLEOTIDE SEQUENCE</scope>
</reference>
<evidence type="ECO:0000256" key="1">
    <source>
        <dbReference type="SAM" id="MobiDB-lite"/>
    </source>
</evidence>
<dbReference type="Proteomes" id="UP000708208">
    <property type="component" value="Unassembled WGS sequence"/>
</dbReference>
<keyword evidence="3" id="KW-1185">Reference proteome</keyword>
<evidence type="ECO:0000313" key="3">
    <source>
        <dbReference type="Proteomes" id="UP000708208"/>
    </source>
</evidence>
<name>A0A8J2IZ89_9HEXA</name>
<accession>A0A8J2IZ89</accession>
<feature type="region of interest" description="Disordered" evidence="1">
    <location>
        <begin position="12"/>
        <end position="32"/>
    </location>
</feature>
<sequence>MWLCRLLFGRESTQPPPSTNSTIDSWKDRTGNESAGVEAEDLQLLEKKTQLEGVITKLDRNDSGVISNSYRFYYEDEIFSPDLAKGTVVTFNAERKWDCAIWTATDIKIKGTSRESAEEDESRCLHNTISVNYRVFKILQDRIIVGPSSSPKMKVEIGKEHLPKEYLVVLGDWLHIIFKGETEDDITNAEVISVNFTEMVSKDGIITKKRGHFCIDGWIYFTGDLIQDGKKVCAGDRASVTAVASDQVQSRGNSRNKYIFKNRAVSIEIVRGSSST</sequence>
<proteinExistence type="predicted"/>
<evidence type="ECO:0000313" key="2">
    <source>
        <dbReference type="EMBL" id="CAG7659419.1"/>
    </source>
</evidence>
<protein>
    <submittedName>
        <fullName evidence="2">Uncharacterized protein</fullName>
    </submittedName>
</protein>
<dbReference type="OrthoDB" id="6513042at2759"/>
<gene>
    <name evidence="2" type="ORF">AFUS01_LOCUS1239</name>
</gene>
<comment type="caution">
    <text evidence="2">The sequence shown here is derived from an EMBL/GenBank/DDBJ whole genome shotgun (WGS) entry which is preliminary data.</text>
</comment>
<dbReference type="AlphaFoldDB" id="A0A8J2IZ89"/>
<organism evidence="2 3">
    <name type="scientific">Allacma fusca</name>
    <dbReference type="NCBI Taxonomy" id="39272"/>
    <lineage>
        <taxon>Eukaryota</taxon>
        <taxon>Metazoa</taxon>
        <taxon>Ecdysozoa</taxon>
        <taxon>Arthropoda</taxon>
        <taxon>Hexapoda</taxon>
        <taxon>Collembola</taxon>
        <taxon>Symphypleona</taxon>
        <taxon>Sminthuridae</taxon>
        <taxon>Allacma</taxon>
    </lineage>
</organism>
<dbReference type="EMBL" id="CAJVCH010006890">
    <property type="protein sequence ID" value="CAG7659419.1"/>
    <property type="molecule type" value="Genomic_DNA"/>
</dbReference>